<comment type="caution">
    <text evidence="3">The sequence shown here is derived from an EMBL/GenBank/DDBJ whole genome shotgun (WGS) entry which is preliminary data.</text>
</comment>
<feature type="domain" description="Aminotransferase class V" evidence="2">
    <location>
        <begin position="145"/>
        <end position="451"/>
    </location>
</feature>
<dbReference type="GO" id="GO:0016829">
    <property type="term" value="F:lyase activity"/>
    <property type="evidence" value="ECO:0007669"/>
    <property type="project" value="UniProtKB-KW"/>
</dbReference>
<reference evidence="3 4" key="1">
    <citation type="submission" date="2018-03" db="EMBL/GenBank/DDBJ databases">
        <title>Genomic Encyclopedia of Archaeal and Bacterial Type Strains, Phase II (KMG-II): from individual species to whole genera.</title>
        <authorList>
            <person name="Goeker M."/>
        </authorList>
    </citation>
    <scope>NUCLEOTIDE SEQUENCE [LARGE SCALE GENOMIC DNA]</scope>
    <source>
        <strain evidence="3 4">DSM 24859</strain>
    </source>
</reference>
<dbReference type="PANTHER" id="PTHR43686:SF1">
    <property type="entry name" value="AMINOTRAN_5 DOMAIN-CONTAINING PROTEIN"/>
    <property type="match status" value="1"/>
</dbReference>
<dbReference type="InterPro" id="IPR000192">
    <property type="entry name" value="Aminotrans_V_dom"/>
</dbReference>
<name>A0A2P8HUY5_CHINA</name>
<dbReference type="EMBL" id="PYAW01000001">
    <property type="protein sequence ID" value="PSL49995.1"/>
    <property type="molecule type" value="Genomic_DNA"/>
</dbReference>
<gene>
    <name evidence="3" type="ORF">CLV51_1011337</name>
</gene>
<proteinExistence type="predicted"/>
<protein>
    <submittedName>
        <fullName evidence="3">Selenocysteine lyase/cysteine desulfurase</fullName>
    </submittedName>
</protein>
<dbReference type="AlphaFoldDB" id="A0A2P8HUY5"/>
<dbReference type="InterPro" id="IPR015422">
    <property type="entry name" value="PyrdxlP-dep_Trfase_small"/>
</dbReference>
<dbReference type="InterPro" id="IPR015424">
    <property type="entry name" value="PyrdxlP-dep_Trfase"/>
</dbReference>
<keyword evidence="3" id="KW-0456">Lyase</keyword>
<dbReference type="RefSeq" id="WP_106527181.1">
    <property type="nucleotide sequence ID" value="NZ_PYAW01000001.1"/>
</dbReference>
<dbReference type="SUPFAM" id="SSF53383">
    <property type="entry name" value="PLP-dependent transferases"/>
    <property type="match status" value="1"/>
</dbReference>
<keyword evidence="1" id="KW-0663">Pyridoxal phosphate</keyword>
<dbReference type="InterPro" id="IPR015421">
    <property type="entry name" value="PyrdxlP-dep_Trfase_major"/>
</dbReference>
<accession>A0A2P8HUY5</accession>
<dbReference type="PANTHER" id="PTHR43686">
    <property type="entry name" value="SULFURTRANSFERASE-RELATED"/>
    <property type="match status" value="1"/>
</dbReference>
<evidence type="ECO:0000259" key="2">
    <source>
        <dbReference type="Pfam" id="PF00266"/>
    </source>
</evidence>
<dbReference type="Proteomes" id="UP000240971">
    <property type="component" value="Unassembled WGS sequence"/>
</dbReference>
<dbReference type="Gene3D" id="3.90.1150.10">
    <property type="entry name" value="Aspartate Aminotransferase, domain 1"/>
    <property type="match status" value="1"/>
</dbReference>
<dbReference type="Gene3D" id="3.40.640.10">
    <property type="entry name" value="Type I PLP-dependent aspartate aminotransferase-like (Major domain)"/>
    <property type="match status" value="1"/>
</dbReference>
<dbReference type="Pfam" id="PF00266">
    <property type="entry name" value="Aminotran_5"/>
    <property type="match status" value="1"/>
</dbReference>
<evidence type="ECO:0000256" key="1">
    <source>
        <dbReference type="ARBA" id="ARBA00022898"/>
    </source>
</evidence>
<evidence type="ECO:0000313" key="3">
    <source>
        <dbReference type="EMBL" id="PSL49995.1"/>
    </source>
</evidence>
<evidence type="ECO:0000313" key="4">
    <source>
        <dbReference type="Proteomes" id="UP000240971"/>
    </source>
</evidence>
<keyword evidence="4" id="KW-1185">Reference proteome</keyword>
<sequence length="526" mass="59543">MSSKSALENFFSAFRRNIIGRGQTFDSPFGKKEIVYADWTASGQAYRPIEACLQNDIMPFLANTHTETTITGTLMTKAYEEAKVIIKEHVHANGDDVLIFCGSGMTSAVNKLQRILGLRIPKRVMDYVGRENEFPQIDEDARPIVFVTHMEHHSNQVSWLETIATVEIINSSENGNVDLEHFNSLLKQFKHRKNKIAAVTACSNVTGIQTPYHEIAKMIHEHDGLCFVDFACAAPYIHMDMHPKEKGAYLDAIYFSPHKFLGGPGTPGVLIFNKKIYSNTVPDQPGGGTILYSNPWKVHEYITNIELREDGGTPPLLQGIKAAMCIRLKEEMGVENILHREEELLQIIFDRLSKMKNIEILEGDIKKRLGIVSFIVNGAHHNVIVKMLNDRFGIQTRGGCSCAGTYGHRLLHVDEKRSYEILDLIRAGNMLFKPGWIRLSVHPTMTNTEIDFIMDAIELTASRFKEWMKDYTYKANSNEYTFKGMEPNEQRKIEDWFKACLWANSPAITCNNPRAGLEPAALCKKE</sequence>
<dbReference type="OrthoDB" id="9804366at2"/>
<organism evidence="3 4">
    <name type="scientific">Chitinophaga niastensis</name>
    <dbReference type="NCBI Taxonomy" id="536980"/>
    <lineage>
        <taxon>Bacteria</taxon>
        <taxon>Pseudomonadati</taxon>
        <taxon>Bacteroidota</taxon>
        <taxon>Chitinophagia</taxon>
        <taxon>Chitinophagales</taxon>
        <taxon>Chitinophagaceae</taxon>
        <taxon>Chitinophaga</taxon>
    </lineage>
</organism>